<comment type="caution">
    <text evidence="2">The sequence shown here is derived from an EMBL/GenBank/DDBJ whole genome shotgun (WGS) entry which is preliminary data.</text>
</comment>
<dbReference type="Proteomes" id="UP001066276">
    <property type="component" value="Chromosome 3_2"/>
</dbReference>
<accession>A0AAV7TU80</accession>
<dbReference type="AlphaFoldDB" id="A0AAV7TU80"/>
<organism evidence="2 3">
    <name type="scientific">Pleurodeles waltl</name>
    <name type="common">Iberian ribbed newt</name>
    <dbReference type="NCBI Taxonomy" id="8319"/>
    <lineage>
        <taxon>Eukaryota</taxon>
        <taxon>Metazoa</taxon>
        <taxon>Chordata</taxon>
        <taxon>Craniata</taxon>
        <taxon>Vertebrata</taxon>
        <taxon>Euteleostomi</taxon>
        <taxon>Amphibia</taxon>
        <taxon>Batrachia</taxon>
        <taxon>Caudata</taxon>
        <taxon>Salamandroidea</taxon>
        <taxon>Salamandridae</taxon>
        <taxon>Pleurodelinae</taxon>
        <taxon>Pleurodeles</taxon>
    </lineage>
</organism>
<evidence type="ECO:0000313" key="2">
    <source>
        <dbReference type="EMBL" id="KAJ1179811.1"/>
    </source>
</evidence>
<feature type="compositionally biased region" description="Polar residues" evidence="1">
    <location>
        <begin position="116"/>
        <end position="125"/>
    </location>
</feature>
<feature type="region of interest" description="Disordered" evidence="1">
    <location>
        <begin position="166"/>
        <end position="215"/>
    </location>
</feature>
<feature type="compositionally biased region" description="Basic and acidic residues" evidence="1">
    <location>
        <begin position="338"/>
        <end position="350"/>
    </location>
</feature>
<proteinExistence type="predicted"/>
<evidence type="ECO:0000313" key="3">
    <source>
        <dbReference type="Proteomes" id="UP001066276"/>
    </source>
</evidence>
<evidence type="ECO:0000256" key="1">
    <source>
        <dbReference type="SAM" id="MobiDB-lite"/>
    </source>
</evidence>
<feature type="region of interest" description="Disordered" evidence="1">
    <location>
        <begin position="49"/>
        <end position="148"/>
    </location>
</feature>
<sequence length="350" mass="37831">MPHYHNPHIPIPSPACNNKAWTPITKACPLQIPTQTPNQVSHKVLDKNESTGIQGHPPIPHDGTHRCNNHAFTPLQDPYPTSPDKRFQTCPLPPTEEAHSDDSSSVQLDLDDQPGPSGTSGQSVPHTLAHATTEPPPSGNASTAPSQWAHPFVPRTRQAAVCPPLQETQANPPTQENQGPGGSGSGHTVQGTEAQDNRGTGRTAVRQGEDRPREPTLHEAFSNIMGAYHHSQETMATVLAKFQETQRLQEEQYLGIREELKSINTTLVTIVGVLKGWVGTRRDTVAQQGAPDTSLDDKQPTTSAGASGQEVPPQDHDTSTPPPADGEPPRTRSLRSRTKTENNDKTPARK</sequence>
<protein>
    <submittedName>
        <fullName evidence="2">Uncharacterized protein</fullName>
    </submittedName>
</protein>
<feature type="compositionally biased region" description="Polar residues" evidence="1">
    <location>
        <begin position="186"/>
        <end position="200"/>
    </location>
</feature>
<feature type="region of interest" description="Disordered" evidence="1">
    <location>
        <begin position="286"/>
        <end position="350"/>
    </location>
</feature>
<keyword evidence="3" id="KW-1185">Reference proteome</keyword>
<gene>
    <name evidence="2" type="ORF">NDU88_005044</name>
</gene>
<name>A0AAV7TU80_PLEWA</name>
<reference evidence="2" key="1">
    <citation type="journal article" date="2022" name="bioRxiv">
        <title>Sequencing and chromosome-scale assembly of the giantPleurodeles waltlgenome.</title>
        <authorList>
            <person name="Brown T."/>
            <person name="Elewa A."/>
            <person name="Iarovenko S."/>
            <person name="Subramanian E."/>
            <person name="Araus A.J."/>
            <person name="Petzold A."/>
            <person name="Susuki M."/>
            <person name="Suzuki K.-i.T."/>
            <person name="Hayashi T."/>
            <person name="Toyoda A."/>
            <person name="Oliveira C."/>
            <person name="Osipova E."/>
            <person name="Leigh N.D."/>
            <person name="Simon A."/>
            <person name="Yun M.H."/>
        </authorList>
    </citation>
    <scope>NUCLEOTIDE SEQUENCE</scope>
    <source>
        <strain evidence="2">20211129_DDA</strain>
        <tissue evidence="2">Liver</tissue>
    </source>
</reference>
<feature type="compositionally biased region" description="Polar residues" evidence="1">
    <location>
        <begin position="166"/>
        <end position="178"/>
    </location>
</feature>
<dbReference type="EMBL" id="JANPWB010000006">
    <property type="protein sequence ID" value="KAJ1179811.1"/>
    <property type="molecule type" value="Genomic_DNA"/>
</dbReference>